<dbReference type="AlphaFoldDB" id="A0A3L8DQU7"/>
<comment type="caution">
    <text evidence="3">The sequence shown here is derived from an EMBL/GenBank/DDBJ whole genome shotgun (WGS) entry which is preliminary data.</text>
</comment>
<dbReference type="PROSITE" id="PS50175">
    <property type="entry name" value="ASP_PROT_RETROV"/>
    <property type="match status" value="1"/>
</dbReference>
<dbReference type="InterPro" id="IPR021109">
    <property type="entry name" value="Peptidase_aspartic_dom_sf"/>
</dbReference>
<evidence type="ECO:0000259" key="2">
    <source>
        <dbReference type="PROSITE" id="PS50175"/>
    </source>
</evidence>
<proteinExistence type="predicted"/>
<dbReference type="Proteomes" id="UP000279307">
    <property type="component" value="Chromosome 5"/>
</dbReference>
<dbReference type="OrthoDB" id="8033893at2759"/>
<dbReference type="InterPro" id="IPR001995">
    <property type="entry name" value="Peptidase_A2_cat"/>
</dbReference>
<gene>
    <name evidence="3" type="ORF">DMN91_005039</name>
</gene>
<evidence type="ECO:0000313" key="3">
    <source>
        <dbReference type="EMBL" id="RLU22761.1"/>
    </source>
</evidence>
<dbReference type="EMBL" id="QOIP01000005">
    <property type="protein sequence ID" value="RLU22761.1"/>
    <property type="molecule type" value="Genomic_DNA"/>
</dbReference>
<evidence type="ECO:0000313" key="4">
    <source>
        <dbReference type="Proteomes" id="UP000279307"/>
    </source>
</evidence>
<keyword evidence="1" id="KW-0378">Hydrolase</keyword>
<reference evidence="3 4" key="1">
    <citation type="journal article" date="2018" name="Genome Res.">
        <title>The genomic architecture and molecular evolution of ant odorant receptors.</title>
        <authorList>
            <person name="McKenzie S.K."/>
            <person name="Kronauer D.J.C."/>
        </authorList>
    </citation>
    <scope>NUCLEOTIDE SEQUENCE [LARGE SCALE GENOMIC DNA]</scope>
    <source>
        <strain evidence="3">Clonal line C1</strain>
    </source>
</reference>
<sequence>MGPGDVKSPRLIVTDKKNGTKFLIDTGAYVSILPKNFTKGRLTLSKYQLFAANNTLINTYGTELVSVDLGLRRVMKWNFIVAGVKQAIIGADFLAHFGLLVDLKRRVLLDGTTRLQAPGRVVTRNVGEITTFDPTSPFAELLKEFHEDHRWRSLLEDYQAKEQESYANRYSTC</sequence>
<name>A0A3L8DQU7_OOCBI</name>
<dbReference type="SUPFAM" id="SSF50630">
    <property type="entry name" value="Acid proteases"/>
    <property type="match status" value="1"/>
</dbReference>
<organism evidence="3 4">
    <name type="scientific">Ooceraea biroi</name>
    <name type="common">Clonal raider ant</name>
    <name type="synonym">Cerapachys biroi</name>
    <dbReference type="NCBI Taxonomy" id="2015173"/>
    <lineage>
        <taxon>Eukaryota</taxon>
        <taxon>Metazoa</taxon>
        <taxon>Ecdysozoa</taxon>
        <taxon>Arthropoda</taxon>
        <taxon>Hexapoda</taxon>
        <taxon>Insecta</taxon>
        <taxon>Pterygota</taxon>
        <taxon>Neoptera</taxon>
        <taxon>Endopterygota</taxon>
        <taxon>Hymenoptera</taxon>
        <taxon>Apocrita</taxon>
        <taxon>Aculeata</taxon>
        <taxon>Formicoidea</taxon>
        <taxon>Formicidae</taxon>
        <taxon>Dorylinae</taxon>
        <taxon>Ooceraea</taxon>
    </lineage>
</organism>
<accession>A0A3L8DQU7</accession>
<evidence type="ECO:0000256" key="1">
    <source>
        <dbReference type="ARBA" id="ARBA00022801"/>
    </source>
</evidence>
<dbReference type="GO" id="GO:0004190">
    <property type="term" value="F:aspartic-type endopeptidase activity"/>
    <property type="evidence" value="ECO:0007669"/>
    <property type="project" value="InterPro"/>
</dbReference>
<dbReference type="Gene3D" id="2.40.70.10">
    <property type="entry name" value="Acid Proteases"/>
    <property type="match status" value="1"/>
</dbReference>
<feature type="domain" description="Peptidase A2" evidence="2">
    <location>
        <begin position="20"/>
        <end position="93"/>
    </location>
</feature>
<protein>
    <recommendedName>
        <fullName evidence="2">Peptidase A2 domain-containing protein</fullName>
    </recommendedName>
</protein>
<dbReference type="FunFam" id="2.40.70.10:FF:000130">
    <property type="entry name" value="Retrovirus-related Pol polyprotein from transposon opus-like Protein"/>
    <property type="match status" value="1"/>
</dbReference>
<dbReference type="GO" id="GO:0006508">
    <property type="term" value="P:proteolysis"/>
    <property type="evidence" value="ECO:0007669"/>
    <property type="project" value="InterPro"/>
</dbReference>